<accession>A0A5B8VXW5</accession>
<proteinExistence type="predicted"/>
<dbReference type="RefSeq" id="WP_147052620.1">
    <property type="nucleotide sequence ID" value="NZ_CP042437.1"/>
</dbReference>
<dbReference type="AlphaFoldDB" id="A0A5B8VXW5"/>
<name>A0A5B8VXW5_9SPHI</name>
<gene>
    <name evidence="1" type="ORF">FSB76_05765</name>
</gene>
<evidence type="ECO:0000313" key="1">
    <source>
        <dbReference type="EMBL" id="QEC75475.1"/>
    </source>
</evidence>
<organism evidence="1 2">
    <name type="scientific">Mucilaginibacter ginsenosidivorax</name>
    <dbReference type="NCBI Taxonomy" id="862126"/>
    <lineage>
        <taxon>Bacteria</taxon>
        <taxon>Pseudomonadati</taxon>
        <taxon>Bacteroidota</taxon>
        <taxon>Sphingobacteriia</taxon>
        <taxon>Sphingobacteriales</taxon>
        <taxon>Sphingobacteriaceae</taxon>
        <taxon>Mucilaginibacter</taxon>
    </lineage>
</organism>
<dbReference type="Proteomes" id="UP000321362">
    <property type="component" value="Chromosome"/>
</dbReference>
<sequence length="93" mass="10320">MPYGNILTVYGADDMGLTLTRVRAILHPFQFENIETTFFIAIEFQNQAVLIRNELIAANIVFSLYYIDDSSGDGFAGNGIDGKINTIRTILSV</sequence>
<reference evidence="1 2" key="1">
    <citation type="journal article" date="2013" name="J. Microbiol.">
        <title>Mucilaginibacter ginsenosidivorax sp. nov., with ginsenoside converting activity isolated from sediment.</title>
        <authorList>
            <person name="Kim J.K."/>
            <person name="Choi T.E."/>
            <person name="Liu Q.M."/>
            <person name="Park H.Y."/>
            <person name="Yi T.H."/>
            <person name="Yoon M.H."/>
            <person name="Kim S.C."/>
            <person name="Im W.T."/>
        </authorList>
    </citation>
    <scope>NUCLEOTIDE SEQUENCE [LARGE SCALE GENOMIC DNA]</scope>
    <source>
        <strain evidence="1 2">KHI28</strain>
    </source>
</reference>
<protein>
    <submittedName>
        <fullName evidence="1">Uncharacterized protein</fullName>
    </submittedName>
</protein>
<dbReference type="KEGG" id="mgk:FSB76_05765"/>
<keyword evidence="2" id="KW-1185">Reference proteome</keyword>
<evidence type="ECO:0000313" key="2">
    <source>
        <dbReference type="Proteomes" id="UP000321362"/>
    </source>
</evidence>
<dbReference type="EMBL" id="CP042437">
    <property type="protein sequence ID" value="QEC75475.1"/>
    <property type="molecule type" value="Genomic_DNA"/>
</dbReference>